<dbReference type="InterPro" id="IPR036291">
    <property type="entry name" value="NAD(P)-bd_dom_sf"/>
</dbReference>
<protein>
    <recommendedName>
        <fullName evidence="11">Bifunctional protein FolD</fullName>
    </recommendedName>
    <domain>
        <recommendedName>
            <fullName evidence="11">Methylenetetrahydrofolate dehydrogenase</fullName>
            <ecNumber evidence="11">1.5.1.5</ecNumber>
        </recommendedName>
    </domain>
    <domain>
        <recommendedName>
            <fullName evidence="11">Methenyltetrahydrofolate cyclohydrolase</fullName>
            <ecNumber evidence="11">3.5.4.9</ecNumber>
        </recommendedName>
    </domain>
</protein>
<proteinExistence type="inferred from homology"/>
<comment type="pathway">
    <text evidence="1 11">One-carbon metabolism; tetrahydrofolate interconversion.</text>
</comment>
<reference evidence="14 15" key="2">
    <citation type="submission" date="2021-02" db="EMBL/GenBank/DDBJ databases">
        <title>Sulfurospirillum tamanensis sp. nov.</title>
        <authorList>
            <person name="Frolova A."/>
            <person name="Merkel A."/>
            <person name="Slobodkin A."/>
        </authorList>
    </citation>
    <scope>NUCLEOTIDE SEQUENCE [LARGE SCALE GENOMIC DNA]</scope>
    <source>
        <strain evidence="14 15">T05b</strain>
    </source>
</reference>
<dbReference type="NCBIfam" id="NF010787">
    <property type="entry name" value="PRK14191.1"/>
    <property type="match status" value="1"/>
</dbReference>
<evidence type="ECO:0000256" key="6">
    <source>
        <dbReference type="ARBA" id="ARBA00022857"/>
    </source>
</evidence>
<dbReference type="PROSITE" id="PS00767">
    <property type="entry name" value="THF_DHG_CYH_2"/>
    <property type="match status" value="1"/>
</dbReference>
<dbReference type="InterPro" id="IPR000672">
    <property type="entry name" value="THF_DH/CycHdrlase"/>
</dbReference>
<keyword evidence="7 11" id="KW-0560">Oxidoreductase</keyword>
<keyword evidence="9 11" id="KW-0486">Methionine biosynthesis</keyword>
<dbReference type="RefSeq" id="WP_205459323.1">
    <property type="nucleotide sequence ID" value="NZ_JAFHKK010000017.1"/>
</dbReference>
<name>A0ABS2WSY2_9BACT</name>
<keyword evidence="4 11" id="KW-0658">Purine biosynthesis</keyword>
<dbReference type="NCBIfam" id="NF010783">
    <property type="entry name" value="PRK14186.1"/>
    <property type="match status" value="1"/>
</dbReference>
<reference evidence="15" key="1">
    <citation type="submission" date="2021-02" db="EMBL/GenBank/DDBJ databases">
        <title>Sulfurospirillum tamanensis sp. nov.</title>
        <authorList>
            <person name="Merkel A.Y."/>
        </authorList>
    </citation>
    <scope>NUCLEOTIDE SEQUENCE [LARGE SCALE GENOMIC DNA]</scope>
    <source>
        <strain evidence="15">T05b</strain>
    </source>
</reference>
<comment type="subunit">
    <text evidence="11">Homodimer.</text>
</comment>
<keyword evidence="5 11" id="KW-0378">Hydrolase</keyword>
<dbReference type="Gene3D" id="3.40.50.720">
    <property type="entry name" value="NAD(P)-binding Rossmann-like Domain"/>
    <property type="match status" value="1"/>
</dbReference>
<sequence length="279" mass="29354">MTLLDGKALSDTFKQTLTSECKTLKEKGVVPGLAVVLVGSDPASATYVGMKERSCEAVGIRSIMHRLPESTAQEALLSLIDTLNKDPQVDGILVQLPLPAHLDSDAILEAITPCKDVDGFHAINVGKLSQNLEGFVPCTPLGVMKLLEAYAINPKGMDVCVIGRSNIVGKPMMNLLINAGATVTVCHSQTKDLKAHTLRADLLVVGVGKPALLKADMVKEGAIVIDVGINRTDKGTLVGDVDFDAVAPKCTFITPVPGGVGPMTIAMLLSNTVHAAKNR</sequence>
<evidence type="ECO:0000256" key="11">
    <source>
        <dbReference type="HAMAP-Rule" id="MF_01576"/>
    </source>
</evidence>
<evidence type="ECO:0000256" key="8">
    <source>
        <dbReference type="ARBA" id="ARBA00023102"/>
    </source>
</evidence>
<feature type="binding site" evidence="11">
    <location>
        <begin position="163"/>
        <end position="165"/>
    </location>
    <ligand>
        <name>NADP(+)</name>
        <dbReference type="ChEBI" id="CHEBI:58349"/>
    </ligand>
</feature>
<evidence type="ECO:0000256" key="2">
    <source>
        <dbReference type="ARBA" id="ARBA00022563"/>
    </source>
</evidence>
<dbReference type="SUPFAM" id="SSF51735">
    <property type="entry name" value="NAD(P)-binding Rossmann-fold domains"/>
    <property type="match status" value="1"/>
</dbReference>
<keyword evidence="2 11" id="KW-0554">One-carbon metabolism</keyword>
<dbReference type="PANTHER" id="PTHR48099:SF5">
    <property type="entry name" value="C-1-TETRAHYDROFOLATE SYNTHASE, CYTOPLASMIC"/>
    <property type="match status" value="1"/>
</dbReference>
<dbReference type="InterPro" id="IPR020630">
    <property type="entry name" value="THF_DH/CycHdrlase_cat_dom"/>
</dbReference>
<evidence type="ECO:0000256" key="5">
    <source>
        <dbReference type="ARBA" id="ARBA00022801"/>
    </source>
</evidence>
<dbReference type="CDD" id="cd01080">
    <property type="entry name" value="NAD_bind_m-THF_DH_Cyclohyd"/>
    <property type="match status" value="1"/>
</dbReference>
<accession>A0ABS2WSY2</accession>
<dbReference type="Pfam" id="PF02882">
    <property type="entry name" value="THF_DHG_CYH_C"/>
    <property type="match status" value="1"/>
</dbReference>
<dbReference type="EC" id="1.5.1.5" evidence="11"/>
<comment type="caution">
    <text evidence="14">The sequence shown here is derived from an EMBL/GenBank/DDBJ whole genome shotgun (WGS) entry which is preliminary data.</text>
</comment>
<keyword evidence="8 11" id="KW-0368">Histidine biosynthesis</keyword>
<comment type="catalytic activity">
    <reaction evidence="11">
        <text>(6R)-5,10-methenyltetrahydrofolate + H2O = (6R)-10-formyltetrahydrofolate + H(+)</text>
        <dbReference type="Rhea" id="RHEA:23700"/>
        <dbReference type="ChEBI" id="CHEBI:15377"/>
        <dbReference type="ChEBI" id="CHEBI:15378"/>
        <dbReference type="ChEBI" id="CHEBI:57455"/>
        <dbReference type="ChEBI" id="CHEBI:195366"/>
        <dbReference type="EC" id="3.5.4.9"/>
    </reaction>
</comment>
<evidence type="ECO:0000256" key="7">
    <source>
        <dbReference type="ARBA" id="ARBA00023002"/>
    </source>
</evidence>
<dbReference type="HAMAP" id="MF_01576">
    <property type="entry name" value="THF_DHG_CYH"/>
    <property type="match status" value="1"/>
</dbReference>
<organism evidence="14 15">
    <name type="scientific">Sulfurospirillum tamanense</name>
    <dbReference type="NCBI Taxonomy" id="2813362"/>
    <lineage>
        <taxon>Bacteria</taxon>
        <taxon>Pseudomonadati</taxon>
        <taxon>Campylobacterota</taxon>
        <taxon>Epsilonproteobacteria</taxon>
        <taxon>Campylobacterales</taxon>
        <taxon>Sulfurospirillaceae</taxon>
        <taxon>Sulfurospirillum</taxon>
    </lineage>
</organism>
<dbReference type="PRINTS" id="PR00085">
    <property type="entry name" value="THFDHDRGNASE"/>
</dbReference>
<keyword evidence="15" id="KW-1185">Reference proteome</keyword>
<evidence type="ECO:0000313" key="15">
    <source>
        <dbReference type="Proteomes" id="UP000703590"/>
    </source>
</evidence>
<keyword evidence="6 11" id="KW-0521">NADP</keyword>
<dbReference type="Proteomes" id="UP000703590">
    <property type="component" value="Unassembled WGS sequence"/>
</dbReference>
<dbReference type="NCBIfam" id="NF008058">
    <property type="entry name" value="PRK10792.1"/>
    <property type="match status" value="1"/>
</dbReference>
<dbReference type="InterPro" id="IPR020867">
    <property type="entry name" value="THF_DH/CycHdrlase_CS"/>
</dbReference>
<evidence type="ECO:0000256" key="9">
    <source>
        <dbReference type="ARBA" id="ARBA00023167"/>
    </source>
</evidence>
<evidence type="ECO:0000256" key="4">
    <source>
        <dbReference type="ARBA" id="ARBA00022755"/>
    </source>
</evidence>
<dbReference type="Gene3D" id="3.40.50.10860">
    <property type="entry name" value="Leucine Dehydrogenase, chain A, domain 1"/>
    <property type="match status" value="1"/>
</dbReference>
<evidence type="ECO:0000313" key="14">
    <source>
        <dbReference type="EMBL" id="MBN2964774.1"/>
    </source>
</evidence>
<keyword evidence="3 11" id="KW-0028">Amino-acid biosynthesis</keyword>
<dbReference type="PANTHER" id="PTHR48099">
    <property type="entry name" value="C-1-TETRAHYDROFOLATE SYNTHASE, CYTOPLASMIC-RELATED"/>
    <property type="match status" value="1"/>
</dbReference>
<comment type="caution">
    <text evidence="11">Lacks conserved residue(s) required for the propagation of feature annotation.</text>
</comment>
<evidence type="ECO:0000256" key="1">
    <source>
        <dbReference type="ARBA" id="ARBA00004777"/>
    </source>
</evidence>
<evidence type="ECO:0000256" key="10">
    <source>
        <dbReference type="ARBA" id="ARBA00023268"/>
    </source>
</evidence>
<gene>
    <name evidence="11 14" type="primary">folD</name>
    <name evidence="14" type="ORF">JWV37_08270</name>
</gene>
<evidence type="ECO:0000259" key="13">
    <source>
        <dbReference type="Pfam" id="PF02882"/>
    </source>
</evidence>
<dbReference type="EMBL" id="JAFHKK010000017">
    <property type="protein sequence ID" value="MBN2964774.1"/>
    <property type="molecule type" value="Genomic_DNA"/>
</dbReference>
<keyword evidence="10 11" id="KW-0511">Multifunctional enzyme</keyword>
<comment type="function">
    <text evidence="11">Catalyzes the oxidation of 5,10-methylenetetrahydrofolate to 5,10-methenyltetrahydrofolate and then the hydrolysis of 5,10-methenyltetrahydrofolate to 10-formyltetrahydrofolate.</text>
</comment>
<feature type="binding site" evidence="11">
    <location>
        <position position="229"/>
    </location>
    <ligand>
        <name>NADP(+)</name>
        <dbReference type="ChEBI" id="CHEBI:58349"/>
    </ligand>
</feature>
<comment type="similarity">
    <text evidence="11">Belongs to the tetrahydrofolate dehydrogenase/cyclohydrolase family.</text>
</comment>
<dbReference type="EC" id="3.5.4.9" evidence="11"/>
<dbReference type="Pfam" id="PF00763">
    <property type="entry name" value="THF_DHG_CYH"/>
    <property type="match status" value="1"/>
</dbReference>
<feature type="domain" description="Tetrahydrofolate dehydrogenase/cyclohydrolase catalytic" evidence="12">
    <location>
        <begin position="4"/>
        <end position="118"/>
    </location>
</feature>
<dbReference type="InterPro" id="IPR020631">
    <property type="entry name" value="THF_DH/CycHdrlase_NAD-bd_dom"/>
</dbReference>
<dbReference type="InterPro" id="IPR046346">
    <property type="entry name" value="Aminoacid_DH-like_N_sf"/>
</dbReference>
<comment type="catalytic activity">
    <reaction evidence="11">
        <text>(6R)-5,10-methylene-5,6,7,8-tetrahydrofolate + NADP(+) = (6R)-5,10-methenyltetrahydrofolate + NADPH</text>
        <dbReference type="Rhea" id="RHEA:22812"/>
        <dbReference type="ChEBI" id="CHEBI:15636"/>
        <dbReference type="ChEBI" id="CHEBI:57455"/>
        <dbReference type="ChEBI" id="CHEBI:57783"/>
        <dbReference type="ChEBI" id="CHEBI:58349"/>
        <dbReference type="EC" id="1.5.1.5"/>
    </reaction>
</comment>
<dbReference type="SUPFAM" id="SSF53223">
    <property type="entry name" value="Aminoacid dehydrogenase-like, N-terminal domain"/>
    <property type="match status" value="1"/>
</dbReference>
<evidence type="ECO:0000256" key="3">
    <source>
        <dbReference type="ARBA" id="ARBA00022605"/>
    </source>
</evidence>
<feature type="domain" description="Tetrahydrofolate dehydrogenase/cyclohydrolase NAD(P)-binding" evidence="13">
    <location>
        <begin position="137"/>
        <end position="278"/>
    </location>
</feature>
<evidence type="ECO:0000259" key="12">
    <source>
        <dbReference type="Pfam" id="PF00763"/>
    </source>
</evidence>